<sequence length="693" mass="75537">MADHSGVPSSGGEASPPSPVGVRLRLLLMRLPALVGLVLLVFAVWVIWREIQHLSLQQVMGGLHAIPSAALWKGVGATVLSYAILSFYDGLACHHVQAGVPWRRSAFVAFCSYVLSHNLGCAAISGTAVRYRLYRNWGVPGVKIAGIVAFCSITYWLGMLGLVGLILLTQPAIIPYVRQMPHWMTTLGGGGCFVLLLAYVLLPCWKREIRLYRWTLTFPDWRIGLGQILSSMADMSATALIAWCVLDTLPGGSGLTFGGFLAIYIGAYTAGLLANVPGGLGVFDSTMLLALSPWFSVPHIMAGILVFRLFYYIIPLLLAGVMFAGNELLIKGASLLARFGRTMEHSQSLRSSEADFATIVATGSQAMLGIVIVVYALLAPLPQFHSFWQAIVLQGAAFLLTLIGVMLVGLSFGLSQRVVLAWRLSVGALYATLAILAVRQAHWVAFVVVLAVLLVLLPFRKNYYRQAYWRVEPFSPFILAPFSLWLCGLSGVSWIVRQRHLGHVWWRSLIYDAHTAVGRWFLGGAALCCVLGCWLALRRTRIHVTPWNMDTRIRYGCLEESGLALALPCGQLFIPDGMLPDATGRAACAVVRLKPFLLSEPVLLCLGGAVGARGRRAGAVWRLRDYAVQEGCRLAVLQYGARQADIYASFGLGLFSLEQDEGWFLVCRPEDYHALRAVLGLQAPPSSSSSSSS</sequence>
<evidence type="ECO:0000256" key="1">
    <source>
        <dbReference type="ARBA" id="ARBA00004651"/>
    </source>
</evidence>
<feature type="transmembrane region" description="Helical" evidence="7">
    <location>
        <begin position="223"/>
        <end position="243"/>
    </location>
</feature>
<gene>
    <name evidence="8" type="ORF">CPA56_02060</name>
</gene>
<keyword evidence="2" id="KW-1003">Cell membrane</keyword>
<evidence type="ECO:0000256" key="6">
    <source>
        <dbReference type="ARBA" id="ARBA00023136"/>
    </source>
</evidence>
<keyword evidence="5 7" id="KW-1133">Transmembrane helix</keyword>
<organism evidence="8 9">
    <name type="scientific">Bombella mellum</name>
    <dbReference type="NCBI Taxonomy" id="2039288"/>
    <lineage>
        <taxon>Bacteria</taxon>
        <taxon>Pseudomonadati</taxon>
        <taxon>Pseudomonadota</taxon>
        <taxon>Alphaproteobacteria</taxon>
        <taxon>Acetobacterales</taxon>
        <taxon>Acetobacteraceae</taxon>
        <taxon>Bombella</taxon>
    </lineage>
</organism>
<comment type="subcellular location">
    <subcellularLocation>
        <location evidence="1">Cell membrane</location>
        <topology evidence="1">Multi-pass membrane protein</topology>
    </subcellularLocation>
</comment>
<proteinExistence type="predicted"/>
<comment type="caution">
    <text evidence="8">The sequence shown here is derived from an EMBL/GenBank/DDBJ whole genome shotgun (WGS) entry which is preliminary data.</text>
</comment>
<feature type="transmembrane region" description="Helical" evidence="7">
    <location>
        <begin position="356"/>
        <end position="381"/>
    </location>
</feature>
<feature type="transmembrane region" description="Helical" evidence="7">
    <location>
        <begin position="516"/>
        <end position="537"/>
    </location>
</feature>
<dbReference type="EMBL" id="PDLY01000001">
    <property type="protein sequence ID" value="MBA5726781.1"/>
    <property type="molecule type" value="Genomic_DNA"/>
</dbReference>
<name>A0ABR5ZR27_9PROT</name>
<dbReference type="PANTHER" id="PTHR34697:SF2">
    <property type="entry name" value="PHOSPHATIDYLGLYCEROL LYSYLTRANSFERASE"/>
    <property type="match status" value="1"/>
</dbReference>
<evidence type="ECO:0000256" key="7">
    <source>
        <dbReference type="SAM" id="Phobius"/>
    </source>
</evidence>
<feature type="transmembrane region" description="Helical" evidence="7">
    <location>
        <begin position="107"/>
        <end position="129"/>
    </location>
</feature>
<feature type="transmembrane region" description="Helical" evidence="7">
    <location>
        <begin position="141"/>
        <end position="168"/>
    </location>
</feature>
<feature type="transmembrane region" description="Helical" evidence="7">
    <location>
        <begin position="255"/>
        <end position="276"/>
    </location>
</feature>
<reference evidence="8 9" key="1">
    <citation type="submission" date="2017-10" db="EMBL/GenBank/DDBJ databases">
        <authorList>
            <person name="Jakob F."/>
        </authorList>
    </citation>
    <scope>NUCLEOTIDE SEQUENCE [LARGE SCALE GENOMIC DNA]</scope>
    <source>
        <strain evidence="8 9">TMW 2.1889</strain>
    </source>
</reference>
<accession>A0ABR5ZR27</accession>
<feature type="transmembrane region" description="Helical" evidence="7">
    <location>
        <begin position="471"/>
        <end position="496"/>
    </location>
</feature>
<evidence type="ECO:0000313" key="9">
    <source>
        <dbReference type="Proteomes" id="UP000765338"/>
    </source>
</evidence>
<feature type="transmembrane region" description="Helical" evidence="7">
    <location>
        <begin position="288"/>
        <end position="307"/>
    </location>
</feature>
<dbReference type="RefSeq" id="WP_182040368.1">
    <property type="nucleotide sequence ID" value="NZ_PDLY01000001.1"/>
</dbReference>
<dbReference type="InterPro" id="IPR022791">
    <property type="entry name" value="L-PG_synthase/AglD"/>
</dbReference>
<feature type="transmembrane region" description="Helical" evidence="7">
    <location>
        <begin position="443"/>
        <end position="459"/>
    </location>
</feature>
<evidence type="ECO:0000256" key="2">
    <source>
        <dbReference type="ARBA" id="ARBA00022475"/>
    </source>
</evidence>
<feature type="transmembrane region" description="Helical" evidence="7">
    <location>
        <begin position="27"/>
        <end position="48"/>
    </location>
</feature>
<feature type="transmembrane region" description="Helical" evidence="7">
    <location>
        <begin position="69"/>
        <end position="87"/>
    </location>
</feature>
<dbReference type="InterPro" id="IPR051211">
    <property type="entry name" value="PG_lysyltransferase"/>
</dbReference>
<keyword evidence="6 7" id="KW-0472">Membrane</keyword>
<dbReference type="PANTHER" id="PTHR34697">
    <property type="entry name" value="PHOSPHATIDYLGLYCEROL LYSYLTRANSFERASE"/>
    <property type="match status" value="1"/>
</dbReference>
<feature type="transmembrane region" description="Helical" evidence="7">
    <location>
        <begin position="313"/>
        <end position="336"/>
    </location>
</feature>
<feature type="transmembrane region" description="Helical" evidence="7">
    <location>
        <begin position="387"/>
        <end position="408"/>
    </location>
</feature>
<evidence type="ECO:0000256" key="4">
    <source>
        <dbReference type="ARBA" id="ARBA00022692"/>
    </source>
</evidence>
<feature type="transmembrane region" description="Helical" evidence="7">
    <location>
        <begin position="420"/>
        <end position="437"/>
    </location>
</feature>
<feature type="transmembrane region" description="Helical" evidence="7">
    <location>
        <begin position="180"/>
        <end position="202"/>
    </location>
</feature>
<evidence type="ECO:0000313" key="8">
    <source>
        <dbReference type="EMBL" id="MBA5726781.1"/>
    </source>
</evidence>
<dbReference type="Pfam" id="PF03706">
    <property type="entry name" value="LPG_synthase_TM"/>
    <property type="match status" value="1"/>
</dbReference>
<keyword evidence="4 7" id="KW-0812">Transmembrane</keyword>
<keyword evidence="3" id="KW-0808">Transferase</keyword>
<protein>
    <recommendedName>
        <fullName evidence="10">Lysylphosphatidylglycerol synthetase family protein</fullName>
    </recommendedName>
</protein>
<evidence type="ECO:0000256" key="5">
    <source>
        <dbReference type="ARBA" id="ARBA00022989"/>
    </source>
</evidence>
<evidence type="ECO:0000256" key="3">
    <source>
        <dbReference type="ARBA" id="ARBA00022679"/>
    </source>
</evidence>
<dbReference type="Proteomes" id="UP000765338">
    <property type="component" value="Unassembled WGS sequence"/>
</dbReference>
<keyword evidence="9" id="KW-1185">Reference proteome</keyword>
<evidence type="ECO:0008006" key="10">
    <source>
        <dbReference type="Google" id="ProtNLM"/>
    </source>
</evidence>